<evidence type="ECO:0000313" key="1">
    <source>
        <dbReference type="Proteomes" id="UP000887564"/>
    </source>
</evidence>
<keyword evidence="1" id="KW-1185">Reference proteome</keyword>
<dbReference type="WBParaSite" id="PEQ_0000694101-mRNA-1">
    <property type="protein sequence ID" value="PEQ_0000694101-mRNA-1"/>
    <property type="gene ID" value="PEQ_0000694101"/>
</dbReference>
<accession>A0A914RKX2</accession>
<proteinExistence type="predicted"/>
<name>A0A914RKX2_PAREQ</name>
<protein>
    <submittedName>
        <fullName evidence="2">Uncharacterized protein</fullName>
    </submittedName>
</protein>
<evidence type="ECO:0000313" key="2">
    <source>
        <dbReference type="WBParaSite" id="PEQ_0000694101-mRNA-1"/>
    </source>
</evidence>
<dbReference type="Proteomes" id="UP000887564">
    <property type="component" value="Unplaced"/>
</dbReference>
<sequence>MSGAINLKKVDEKSTFKRTKVIPKRRVWNISSFMLSLHRSVHRALPTENKICLIEVRYDLFGVVDG</sequence>
<reference evidence="2" key="1">
    <citation type="submission" date="2022-11" db="UniProtKB">
        <authorList>
            <consortium name="WormBaseParasite"/>
        </authorList>
    </citation>
    <scope>IDENTIFICATION</scope>
</reference>
<dbReference type="AlphaFoldDB" id="A0A914RKX2"/>
<organism evidence="1 2">
    <name type="scientific">Parascaris equorum</name>
    <name type="common">Equine roundworm</name>
    <dbReference type="NCBI Taxonomy" id="6256"/>
    <lineage>
        <taxon>Eukaryota</taxon>
        <taxon>Metazoa</taxon>
        <taxon>Ecdysozoa</taxon>
        <taxon>Nematoda</taxon>
        <taxon>Chromadorea</taxon>
        <taxon>Rhabditida</taxon>
        <taxon>Spirurina</taxon>
        <taxon>Ascaridomorpha</taxon>
        <taxon>Ascaridoidea</taxon>
        <taxon>Ascarididae</taxon>
        <taxon>Parascaris</taxon>
    </lineage>
</organism>